<name>A0A1U7Z5B6_NELNU</name>
<evidence type="ECO:0000256" key="6">
    <source>
        <dbReference type="ARBA" id="ARBA00022989"/>
    </source>
</evidence>
<dbReference type="Pfam" id="PF08263">
    <property type="entry name" value="LRRNT_2"/>
    <property type="match status" value="1"/>
</dbReference>
<dbReference type="SUPFAM" id="SSF52058">
    <property type="entry name" value="L domain-like"/>
    <property type="match status" value="1"/>
</dbReference>
<dbReference type="FunFam" id="3.80.10.10:FF:000129">
    <property type="entry name" value="Leucine-rich repeat receptor-like kinase"/>
    <property type="match status" value="1"/>
</dbReference>
<evidence type="ECO:0000256" key="7">
    <source>
        <dbReference type="ARBA" id="ARBA00023136"/>
    </source>
</evidence>
<dbReference type="InterPro" id="IPR000719">
    <property type="entry name" value="Prot_kinase_dom"/>
</dbReference>
<dbReference type="Gene3D" id="1.10.510.10">
    <property type="entry name" value="Transferase(Phosphotransferase) domain 1"/>
    <property type="match status" value="1"/>
</dbReference>
<reference evidence="12" key="1">
    <citation type="submission" date="2025-08" db="UniProtKB">
        <authorList>
            <consortium name="RefSeq"/>
        </authorList>
    </citation>
    <scope>IDENTIFICATION</scope>
</reference>
<feature type="region of interest" description="Disordered" evidence="8">
    <location>
        <begin position="216"/>
        <end position="239"/>
    </location>
</feature>
<keyword evidence="2" id="KW-0433">Leucine-rich repeat</keyword>
<dbReference type="GeneID" id="104591360"/>
<dbReference type="Proteomes" id="UP000189703">
    <property type="component" value="Unplaced"/>
</dbReference>
<dbReference type="SUPFAM" id="SSF56112">
    <property type="entry name" value="Protein kinase-like (PK-like)"/>
    <property type="match status" value="1"/>
</dbReference>
<protein>
    <submittedName>
        <fullName evidence="12">Probable leucine-rich repeat receptor-like protein kinase At1g68400</fullName>
    </submittedName>
</protein>
<feature type="chain" id="PRO_5043444726" evidence="10">
    <location>
        <begin position="20"/>
        <end position="610"/>
    </location>
</feature>
<keyword evidence="7 9" id="KW-0472">Membrane</keyword>
<evidence type="ECO:0000256" key="10">
    <source>
        <dbReference type="SAM" id="SignalP"/>
    </source>
</evidence>
<dbReference type="InterPro" id="IPR013210">
    <property type="entry name" value="LRR_N_plant-typ"/>
</dbReference>
<dbReference type="GO" id="GO:0004674">
    <property type="term" value="F:protein serine/threonine kinase activity"/>
    <property type="evidence" value="ECO:0000318"/>
    <property type="project" value="GO_Central"/>
</dbReference>
<dbReference type="InterPro" id="IPR011009">
    <property type="entry name" value="Kinase-like_dom_sf"/>
</dbReference>
<dbReference type="Gene3D" id="3.80.10.10">
    <property type="entry name" value="Ribonuclease Inhibitor"/>
    <property type="match status" value="1"/>
</dbReference>
<dbReference type="Pfam" id="PF07714">
    <property type="entry name" value="PK_Tyr_Ser-Thr"/>
    <property type="match status" value="1"/>
</dbReference>
<dbReference type="InterPro" id="IPR001611">
    <property type="entry name" value="Leu-rich_rpt"/>
</dbReference>
<evidence type="ECO:0000256" key="9">
    <source>
        <dbReference type="SAM" id="Phobius"/>
    </source>
</evidence>
<evidence type="ECO:0000256" key="5">
    <source>
        <dbReference type="ARBA" id="ARBA00022737"/>
    </source>
</evidence>
<evidence type="ECO:0000313" key="12">
    <source>
        <dbReference type="RefSeq" id="XP_010248456.1"/>
    </source>
</evidence>
<feature type="transmembrane region" description="Helical" evidence="9">
    <location>
        <begin position="246"/>
        <end position="270"/>
    </location>
</feature>
<keyword evidence="3 9" id="KW-0812">Transmembrane</keyword>
<dbReference type="InterPro" id="IPR001245">
    <property type="entry name" value="Ser-Thr/Tyr_kinase_cat_dom"/>
</dbReference>
<feature type="compositionally biased region" description="Basic and acidic residues" evidence="8">
    <location>
        <begin position="278"/>
        <end position="295"/>
    </location>
</feature>
<feature type="signal peptide" evidence="10">
    <location>
        <begin position="1"/>
        <end position="19"/>
    </location>
</feature>
<evidence type="ECO:0000256" key="3">
    <source>
        <dbReference type="ARBA" id="ARBA00022692"/>
    </source>
</evidence>
<organism evidence="11 12">
    <name type="scientific">Nelumbo nucifera</name>
    <name type="common">Sacred lotus</name>
    <dbReference type="NCBI Taxonomy" id="4432"/>
    <lineage>
        <taxon>Eukaryota</taxon>
        <taxon>Viridiplantae</taxon>
        <taxon>Streptophyta</taxon>
        <taxon>Embryophyta</taxon>
        <taxon>Tracheophyta</taxon>
        <taxon>Spermatophyta</taxon>
        <taxon>Magnoliopsida</taxon>
        <taxon>Proteales</taxon>
        <taxon>Nelumbonaceae</taxon>
        <taxon>Nelumbo</taxon>
    </lineage>
</organism>
<keyword evidence="6 9" id="KW-1133">Transmembrane helix</keyword>
<dbReference type="PANTHER" id="PTHR48007:SF40">
    <property type="entry name" value="SERINE-THREONINE_TYROSINE-PROTEIN KINASE CATALYTIC DOMAIN-CONTAINING PROTEIN"/>
    <property type="match status" value="1"/>
</dbReference>
<dbReference type="Gene3D" id="3.30.200.20">
    <property type="entry name" value="Phosphorylase Kinase, domain 1"/>
    <property type="match status" value="1"/>
</dbReference>
<evidence type="ECO:0000256" key="1">
    <source>
        <dbReference type="ARBA" id="ARBA00004167"/>
    </source>
</evidence>
<comment type="subcellular location">
    <subcellularLocation>
        <location evidence="1">Membrane</location>
        <topology evidence="1">Single-pass membrane protein</topology>
    </subcellularLocation>
</comment>
<proteinExistence type="predicted"/>
<keyword evidence="11" id="KW-1185">Reference proteome</keyword>
<feature type="compositionally biased region" description="Pro residues" evidence="8">
    <location>
        <begin position="216"/>
        <end position="234"/>
    </location>
</feature>
<dbReference type="KEGG" id="nnu:104591360"/>
<dbReference type="PROSITE" id="PS50011">
    <property type="entry name" value="PROTEIN_KINASE_DOM"/>
    <property type="match status" value="1"/>
</dbReference>
<evidence type="ECO:0000313" key="11">
    <source>
        <dbReference type="Proteomes" id="UP000189703"/>
    </source>
</evidence>
<dbReference type="InterPro" id="IPR032675">
    <property type="entry name" value="LRR_dom_sf"/>
</dbReference>
<keyword evidence="5" id="KW-0677">Repeat</keyword>
<feature type="region of interest" description="Disordered" evidence="8">
    <location>
        <begin position="276"/>
        <end position="302"/>
    </location>
</feature>
<dbReference type="InterPro" id="IPR046959">
    <property type="entry name" value="PRK1-6/SRF4-like"/>
</dbReference>
<dbReference type="RefSeq" id="XP_010248456.1">
    <property type="nucleotide sequence ID" value="XM_010250154.2"/>
</dbReference>
<dbReference type="eggNOG" id="ENOG502QR57">
    <property type="taxonomic scope" value="Eukaryota"/>
</dbReference>
<keyword evidence="4 10" id="KW-0732">Signal</keyword>
<accession>A0A1U7Z5B6</accession>
<dbReference type="AlphaFoldDB" id="A0A1U7Z5B6"/>
<evidence type="ECO:0000256" key="2">
    <source>
        <dbReference type="ARBA" id="ARBA00022614"/>
    </source>
</evidence>
<sequence>MRFSLLGIFICFMVSMTQLVSIHTSQVGKYYPYERDALIPLRDSLNSTLNLHSNWTGPPCYGDKSKWVGIACSDWHVVEIVLEGIQLTGSLPPSFPQSITLLRKLNLANNSLVGPLPNLTNLVNLQFIFLSHNRLSGSIPLGLVKLPALAGLELQENRLTGHIPPFDQPSLRNFNVSGNLLEGSVPETPTLQRFSKSSYDHNLELCGKPLDGPCPVVPPAPPVEPSAPPNPSHPVPSKGKNKTLKAWIITLVIVAAVSVPLLVMLVFLCYQRRHGKGTKGEHSGEDFVETVEKKKQSAGSTEDTERALDLEFFDKERATFDLDDLLRSSAELLGKGNLGITYKARLDTRSTVTVKRLKETNVLSKKEFLQGMQLLGKMRHDNLVELISLYYSKDEKLVIYEYIPHGSLYHLLHDNRGERRVVALNWRRRLSIVEGIAKGLTYLHECLPSHSVPHANLKSSNILIIYNNQNYQPKLTDFGFLPFLPRRYSEKLSIRMSPEFSQNKKLTHKIDVYCFGIVLLEIITGLSPGEFSKGNDDTTGDLSDQVRAAVSHEWSTDILDMELLSAKDGHDEMLHLIEIALECTAMEPEDRPNMTEVLRRIEKIHKGRDT</sequence>
<gene>
    <name evidence="12" type="primary">LOC104591360</name>
</gene>
<dbReference type="Pfam" id="PF00560">
    <property type="entry name" value="LRR_1"/>
    <property type="match status" value="1"/>
</dbReference>
<dbReference type="GO" id="GO:0005886">
    <property type="term" value="C:plasma membrane"/>
    <property type="evidence" value="ECO:0000318"/>
    <property type="project" value="GO_Central"/>
</dbReference>
<dbReference type="OrthoDB" id="772719at2759"/>
<dbReference type="PANTHER" id="PTHR48007">
    <property type="entry name" value="LEUCINE-RICH REPEAT RECEPTOR-LIKE PROTEIN KINASE PXC1"/>
    <property type="match status" value="1"/>
</dbReference>
<dbReference type="OMA" id="IACSNWH"/>
<evidence type="ECO:0000256" key="4">
    <source>
        <dbReference type="ARBA" id="ARBA00022729"/>
    </source>
</evidence>
<evidence type="ECO:0000256" key="8">
    <source>
        <dbReference type="SAM" id="MobiDB-lite"/>
    </source>
</evidence>
<dbReference type="GO" id="GO:0005524">
    <property type="term" value="F:ATP binding"/>
    <property type="evidence" value="ECO:0007669"/>
    <property type="project" value="InterPro"/>
</dbReference>